<feature type="transmembrane region" description="Helical" evidence="1">
    <location>
        <begin position="20"/>
        <end position="41"/>
    </location>
</feature>
<evidence type="ECO:0000313" key="3">
    <source>
        <dbReference type="Proteomes" id="UP000001845"/>
    </source>
</evidence>
<dbReference type="AlphaFoldDB" id="D5E4T9"/>
<evidence type="ECO:0000313" key="2">
    <source>
        <dbReference type="EMBL" id="ADE19361.1"/>
    </source>
</evidence>
<feature type="transmembrane region" description="Helical" evidence="1">
    <location>
        <begin position="179"/>
        <end position="199"/>
    </location>
</feature>
<reference evidence="3" key="1">
    <citation type="submission" date="2010-03" db="EMBL/GenBank/DDBJ databases">
        <title>The complete genome of Mycoplasma crocodyli MP145.</title>
        <authorList>
            <person name="Glass J.I."/>
            <person name="Durkin A.S."/>
            <person name="Hostetler J."/>
            <person name="Jackson J."/>
            <person name="Johnson J."/>
            <person name="May M.A."/>
            <person name="Paralanov V."/>
            <person name="Radune D."/>
            <person name="Szczypinski B."/>
            <person name="Brown D.R."/>
        </authorList>
    </citation>
    <scope>NUCLEOTIDE SEQUENCE [LARGE SCALE GENOMIC DNA]</scope>
    <source>
        <strain evidence="3">ATCC 51981 / MP145</strain>
    </source>
</reference>
<feature type="transmembrane region" description="Helical" evidence="1">
    <location>
        <begin position="436"/>
        <end position="461"/>
    </location>
</feature>
<gene>
    <name evidence="2" type="ordered locus">MCRO_0107</name>
</gene>
<protein>
    <submittedName>
        <fullName evidence="2">Putative membrane protein</fullName>
    </submittedName>
</protein>
<keyword evidence="1" id="KW-0472">Membrane</keyword>
<feature type="transmembrane region" description="Helical" evidence="1">
    <location>
        <begin position="111"/>
        <end position="128"/>
    </location>
</feature>
<feature type="transmembrane region" description="Helical" evidence="1">
    <location>
        <begin position="393"/>
        <end position="416"/>
    </location>
</feature>
<keyword evidence="1" id="KW-1133">Transmembrane helix</keyword>
<reference evidence="2 3" key="3">
    <citation type="journal article" date="2011" name="J. Bacteriol.">
        <title>Genome sequences of Mycoplasma alligatoris A21JP2T and Mycoplasma crocodyli MP145T.</title>
        <authorList>
            <person name="Brown D.R."/>
            <person name="Farmerie W.G."/>
            <person name="May M."/>
            <person name="Benders G.A."/>
            <person name="Durkin A.S."/>
            <person name="Hlavinka K."/>
            <person name="Hostetler J."/>
            <person name="Jackson J."/>
            <person name="Johnson J."/>
            <person name="Miller R.H."/>
            <person name="Paralanov V."/>
            <person name="Radune D."/>
            <person name="Szczypinski B."/>
            <person name="Glass J.I."/>
        </authorList>
    </citation>
    <scope>NUCLEOTIDE SEQUENCE [LARGE SCALE GENOMIC DNA]</scope>
    <source>
        <strain evidence="3">ATCC 51981 / MP145</strain>
    </source>
</reference>
<evidence type="ECO:0000256" key="1">
    <source>
        <dbReference type="SAM" id="Phobius"/>
    </source>
</evidence>
<keyword evidence="1" id="KW-0812">Transmembrane</keyword>
<feature type="transmembrane region" description="Helical" evidence="1">
    <location>
        <begin position="267"/>
        <end position="287"/>
    </location>
</feature>
<reference key="2">
    <citation type="submission" date="2010-03" db="EMBL/GenBank/DDBJ databases">
        <authorList>
            <person name="Ma Z."/>
            <person name="Wang X."/>
            <person name="Liu H."/>
        </authorList>
    </citation>
    <scope>NUCLEOTIDE SEQUENCE</scope>
    <source>
        <strain>MP145</strain>
    </source>
</reference>
<feature type="transmembrane region" description="Helical" evidence="1">
    <location>
        <begin position="134"/>
        <end position="158"/>
    </location>
</feature>
<dbReference type="OrthoDB" id="9827238at2"/>
<proteinExistence type="predicted"/>
<feature type="transmembrane region" description="Helical" evidence="1">
    <location>
        <begin position="68"/>
        <end position="91"/>
    </location>
</feature>
<name>D5E4T9_MYCCM</name>
<accession>D5E4T9</accession>
<keyword evidence="3" id="KW-1185">Reference proteome</keyword>
<dbReference type="KEGG" id="mcd:MCRO_0107"/>
<dbReference type="HOGENOM" id="CLU_559986_0_0_14"/>
<dbReference type="Proteomes" id="UP000001845">
    <property type="component" value="Chromosome"/>
</dbReference>
<sequence length="487" mass="56525">MKINLKLQIFKEWFKRQRNLINILKLVIIVALFAFNMALLVKFDKSFFRFGVERNPLYYVLFTNSEKWYQANVVSITSSLIFYIVIVSTLLKNSINLTESKSNAKKYLPIYLIYLFFSIGLMATFFSLDKLQKFINPLFVVAIVAFVYLLLNIINVFIKRFINANKLYPMDYQKTSIILITYIFRFILYFLIALLIYFWTDLLIGNEAIDQNATIINIKSFFKKGTVISTFAFTVLITLVIVLLLGSNLDTIYRLIKKENVSRKYKVYASFAYTILATLVIWIFMHFPRISNNLSLIKPTVINFELLVFPIILLVLFAALVLINTTKIIKTPIYQRLTNLLFVLITWIVILVFELLNKNNYWISLGSILIAILTTGLVGIWEIKNPKNTATNLYMLIALIYFVVIATFINAFSLDLFNNGNYIYLMKHYQLKVSDIINILIVVLALCIVVYNSTTIIKVAFIKEKSIEKITIDGEQQSNINLKEIKE</sequence>
<dbReference type="EMBL" id="CP001991">
    <property type="protein sequence ID" value="ADE19361.1"/>
    <property type="molecule type" value="Genomic_DNA"/>
</dbReference>
<dbReference type="NCBIfam" id="NF045937">
    <property type="entry name" value="MSC_0624_12TM"/>
    <property type="match status" value="1"/>
</dbReference>
<dbReference type="RefSeq" id="WP_013054138.1">
    <property type="nucleotide sequence ID" value="NC_014014.1"/>
</dbReference>
<dbReference type="STRING" id="512564.MCRO_0107"/>
<feature type="transmembrane region" description="Helical" evidence="1">
    <location>
        <begin position="227"/>
        <end position="246"/>
    </location>
</feature>
<feature type="transmembrane region" description="Helical" evidence="1">
    <location>
        <begin position="307"/>
        <end position="325"/>
    </location>
</feature>
<feature type="transmembrane region" description="Helical" evidence="1">
    <location>
        <begin position="337"/>
        <end position="356"/>
    </location>
</feature>
<feature type="transmembrane region" description="Helical" evidence="1">
    <location>
        <begin position="362"/>
        <end position="381"/>
    </location>
</feature>
<organism evidence="2 3">
    <name type="scientific">Mycoplasma crocodyli (strain ATCC 51981 / MP145)</name>
    <dbReference type="NCBI Taxonomy" id="512564"/>
    <lineage>
        <taxon>Bacteria</taxon>
        <taxon>Bacillati</taxon>
        <taxon>Mycoplasmatota</taxon>
        <taxon>Mollicutes</taxon>
        <taxon>Mycoplasmataceae</taxon>
        <taxon>Mycoplasma</taxon>
    </lineage>
</organism>